<dbReference type="AlphaFoldDB" id="W2VSC0"/>
<evidence type="ECO:0000313" key="2">
    <source>
        <dbReference type="Proteomes" id="UP000018958"/>
    </source>
</evidence>
<dbReference type="Proteomes" id="UP000018958">
    <property type="component" value="Unassembled WGS sequence"/>
</dbReference>
<organism evidence="1 2">
    <name type="scientific">Phytophthora nicotianae CJ01A1</name>
    <dbReference type="NCBI Taxonomy" id="1317063"/>
    <lineage>
        <taxon>Eukaryota</taxon>
        <taxon>Sar</taxon>
        <taxon>Stramenopiles</taxon>
        <taxon>Oomycota</taxon>
        <taxon>Peronosporomycetes</taxon>
        <taxon>Peronosporales</taxon>
        <taxon>Peronosporaceae</taxon>
        <taxon>Phytophthora</taxon>
    </lineage>
</organism>
<name>W2VSC0_PHYNI</name>
<evidence type="ECO:0000313" key="1">
    <source>
        <dbReference type="EMBL" id="ETP01116.1"/>
    </source>
</evidence>
<dbReference type="OrthoDB" id="10538614at2759"/>
<feature type="non-terminal residue" evidence="1">
    <location>
        <position position="1"/>
    </location>
</feature>
<dbReference type="EMBL" id="ANIX01004315">
    <property type="protein sequence ID" value="ETP01116.1"/>
    <property type="molecule type" value="Genomic_DNA"/>
</dbReference>
<sequence length="322" mass="36375">IVGRRLTRSENHDGTRELLQHMKGTFSEERLQYIISDNANAISNLVSSVFGKAVEVRQDPFHVIQRCDISCSESEWQGGVNSNLKQIERGDLYVHDNVFKEGGGKDSWRQIFETASVDTLALEANLQRSRQHNDSIKELLTKQIVFTETGKLSKADFFNSLCLAELDYEAAAGFLRKISSNGNQRLKLRRRSFATLAAKINCLATKTPPATNDPLRLFRFSSPNPCAETTPRELELLSQLFSALRQLNGIRKRRQVFVMVYDFATCVCAGIYPKTPAALITKWNNMKQQSNAAKLKIKLKLSPGIMAPLHYTPVQCKYYPNI</sequence>
<reference evidence="1 2" key="1">
    <citation type="submission" date="2013-11" db="EMBL/GenBank/DDBJ databases">
        <title>The Genome Sequence of Phytophthora parasitica CJ01A1.</title>
        <authorList>
            <consortium name="The Broad Institute Genomics Platform"/>
            <person name="Russ C."/>
            <person name="Tyler B."/>
            <person name="Panabieres F."/>
            <person name="Shan W."/>
            <person name="Tripathy S."/>
            <person name="Grunwald N."/>
            <person name="Machado M."/>
            <person name="Johnson C.S."/>
            <person name="Walker B."/>
            <person name="Young S.K."/>
            <person name="Zeng Q."/>
            <person name="Gargeya S."/>
            <person name="Fitzgerald M."/>
            <person name="Haas B."/>
            <person name="Abouelleil A."/>
            <person name="Allen A.W."/>
            <person name="Alvarado L."/>
            <person name="Arachchi H.M."/>
            <person name="Berlin A.M."/>
            <person name="Chapman S.B."/>
            <person name="Gainer-Dewar J."/>
            <person name="Goldberg J."/>
            <person name="Griggs A."/>
            <person name="Gujja S."/>
            <person name="Hansen M."/>
            <person name="Howarth C."/>
            <person name="Imamovic A."/>
            <person name="Ireland A."/>
            <person name="Larimer J."/>
            <person name="McCowan C."/>
            <person name="Murphy C."/>
            <person name="Pearson M."/>
            <person name="Poon T.W."/>
            <person name="Priest M."/>
            <person name="Roberts A."/>
            <person name="Saif S."/>
            <person name="Shea T."/>
            <person name="Sisk P."/>
            <person name="Sykes S."/>
            <person name="Wortman J."/>
            <person name="Nusbaum C."/>
            <person name="Birren B."/>
        </authorList>
    </citation>
    <scope>NUCLEOTIDE SEQUENCE [LARGE SCALE GENOMIC DNA]</scope>
    <source>
        <strain evidence="1 2">CJ01A1</strain>
    </source>
</reference>
<protein>
    <submittedName>
        <fullName evidence="1">Uncharacterized protein</fullName>
    </submittedName>
</protein>
<comment type="caution">
    <text evidence="1">The sequence shown here is derived from an EMBL/GenBank/DDBJ whole genome shotgun (WGS) entry which is preliminary data.</text>
</comment>
<accession>W2VSC0</accession>
<proteinExistence type="predicted"/>
<gene>
    <name evidence="1" type="ORF">F441_21574</name>
</gene>